<proteinExistence type="predicted"/>
<feature type="region of interest" description="Disordered" evidence="1">
    <location>
        <begin position="1"/>
        <end position="58"/>
    </location>
</feature>
<organism evidence="2">
    <name type="scientific">uncultured Blastococcus sp</name>
    <dbReference type="NCBI Taxonomy" id="217144"/>
    <lineage>
        <taxon>Bacteria</taxon>
        <taxon>Bacillati</taxon>
        <taxon>Actinomycetota</taxon>
        <taxon>Actinomycetes</taxon>
        <taxon>Geodermatophilales</taxon>
        <taxon>Geodermatophilaceae</taxon>
        <taxon>Blastococcus</taxon>
        <taxon>environmental samples</taxon>
    </lineage>
</organism>
<evidence type="ECO:0000256" key="1">
    <source>
        <dbReference type="SAM" id="MobiDB-lite"/>
    </source>
</evidence>
<sequence length="184" mass="17634">GTPTEEPPATPSSAPGGQPPVATDQPAPTGTPTPGAGVPDPTGPAPSEGDEGTTTPRAVTAGGTLLLEASGFLPGERVTIRLHGGKVLGSATADADGTVRAEVRIPDRTATGPATVDLVGRDSAVVADVALQVAGAGTELVAGASDVLPLTAAAAALVLSSGGLVSVAGGRRTGPRRTSAIRGA</sequence>
<dbReference type="EMBL" id="CADCTI010000169">
    <property type="protein sequence ID" value="CAA9249275.1"/>
    <property type="molecule type" value="Genomic_DNA"/>
</dbReference>
<dbReference type="AlphaFoldDB" id="A0A6J4IDP1"/>
<gene>
    <name evidence="2" type="ORF">AVDCRST_MAG57-2088</name>
</gene>
<feature type="compositionally biased region" description="Low complexity" evidence="1">
    <location>
        <begin position="11"/>
        <end position="40"/>
    </location>
</feature>
<feature type="compositionally biased region" description="Pro residues" evidence="1">
    <location>
        <begin position="1"/>
        <end position="10"/>
    </location>
</feature>
<accession>A0A6J4IDP1</accession>
<reference evidence="2" key="1">
    <citation type="submission" date="2020-02" db="EMBL/GenBank/DDBJ databases">
        <authorList>
            <person name="Meier V. D."/>
        </authorList>
    </citation>
    <scope>NUCLEOTIDE SEQUENCE</scope>
    <source>
        <strain evidence="2">AVDCRST_MAG57</strain>
    </source>
</reference>
<evidence type="ECO:0000313" key="2">
    <source>
        <dbReference type="EMBL" id="CAA9249275.1"/>
    </source>
</evidence>
<name>A0A6J4IDP1_9ACTN</name>
<feature type="non-terminal residue" evidence="2">
    <location>
        <position position="1"/>
    </location>
</feature>
<protein>
    <submittedName>
        <fullName evidence="2">Uncharacterized protein</fullName>
    </submittedName>
</protein>